<evidence type="ECO:0000256" key="1">
    <source>
        <dbReference type="ARBA" id="ARBA00006540"/>
    </source>
</evidence>
<dbReference type="InterPro" id="IPR009000">
    <property type="entry name" value="Transl_B-barrel_sf"/>
</dbReference>
<keyword evidence="3" id="KW-0687">Ribonucleoprotein</keyword>
<organism evidence="6 7">
    <name type="scientific">Strongyloides venezuelensis</name>
    <name type="common">Threadworm</name>
    <dbReference type="NCBI Taxonomy" id="75913"/>
    <lineage>
        <taxon>Eukaryota</taxon>
        <taxon>Metazoa</taxon>
        <taxon>Ecdysozoa</taxon>
        <taxon>Nematoda</taxon>
        <taxon>Chromadorea</taxon>
        <taxon>Rhabditida</taxon>
        <taxon>Tylenchina</taxon>
        <taxon>Panagrolaimomorpha</taxon>
        <taxon>Strongyloidoidea</taxon>
        <taxon>Strongyloididae</taxon>
        <taxon>Strongyloides</taxon>
    </lineage>
</organism>
<dbReference type="InterPro" id="IPR019927">
    <property type="entry name" value="Ribosomal_uL3_bac/org-type"/>
</dbReference>
<dbReference type="GO" id="GO:0005762">
    <property type="term" value="C:mitochondrial large ribosomal subunit"/>
    <property type="evidence" value="ECO:0007669"/>
    <property type="project" value="TreeGrafter"/>
</dbReference>
<evidence type="ECO:0000256" key="2">
    <source>
        <dbReference type="ARBA" id="ARBA00022980"/>
    </source>
</evidence>
<accession>A0A0K0G108</accession>
<dbReference type="WBParaSite" id="SVE_1839500.1">
    <property type="protein sequence ID" value="SVE_1839500.1"/>
    <property type="gene ID" value="SVE_1839500"/>
</dbReference>
<reference evidence="6" key="1">
    <citation type="submission" date="2014-07" db="EMBL/GenBank/DDBJ databases">
        <authorList>
            <person name="Martin A.A"/>
            <person name="De Silva N."/>
        </authorList>
    </citation>
    <scope>NUCLEOTIDE SEQUENCE</scope>
</reference>
<dbReference type="STRING" id="75913.A0A0K0G108"/>
<evidence type="ECO:0000256" key="3">
    <source>
        <dbReference type="ARBA" id="ARBA00023274"/>
    </source>
</evidence>
<protein>
    <recommendedName>
        <fullName evidence="4">Large ribosomal subunit protein uL3m</fullName>
    </recommendedName>
    <alternativeName>
        <fullName evidence="5">39S ribosomal protein L3, mitochondrial</fullName>
    </alternativeName>
</protein>
<evidence type="ECO:0000256" key="4">
    <source>
        <dbReference type="ARBA" id="ARBA00035209"/>
    </source>
</evidence>
<name>A0A0K0G108_STRVS</name>
<evidence type="ECO:0000313" key="6">
    <source>
        <dbReference type="Proteomes" id="UP000035680"/>
    </source>
</evidence>
<keyword evidence="6" id="KW-1185">Reference proteome</keyword>
<dbReference type="PANTHER" id="PTHR11229:SF8">
    <property type="entry name" value="LARGE RIBOSOMAL SUBUNIT PROTEIN UL3M"/>
    <property type="match status" value="1"/>
</dbReference>
<dbReference type="SUPFAM" id="SSF50447">
    <property type="entry name" value="Translation proteins"/>
    <property type="match status" value="1"/>
</dbReference>
<dbReference type="GO" id="GO:0003735">
    <property type="term" value="F:structural constituent of ribosome"/>
    <property type="evidence" value="ECO:0007669"/>
    <property type="project" value="InterPro"/>
</dbReference>
<dbReference type="Gene3D" id="2.40.30.10">
    <property type="entry name" value="Translation factors"/>
    <property type="match status" value="2"/>
</dbReference>
<evidence type="ECO:0000256" key="5">
    <source>
        <dbReference type="ARBA" id="ARBA00035396"/>
    </source>
</evidence>
<dbReference type="GO" id="GO:0006412">
    <property type="term" value="P:translation"/>
    <property type="evidence" value="ECO:0007669"/>
    <property type="project" value="InterPro"/>
</dbReference>
<keyword evidence="2" id="KW-0689">Ribosomal protein</keyword>
<evidence type="ECO:0000313" key="7">
    <source>
        <dbReference type="WBParaSite" id="SVE_1839500.1"/>
    </source>
</evidence>
<proteinExistence type="inferred from homology"/>
<sequence length="390" mass="43888">MFKSLTECISLTTFLTPTSKSLFVNQIRGRRRTLTPAPWIPKKYDNTREILDPQNAFMLKQLSNQEKSGIIVRSSVLSGNVNENINISSDRKWTPNSRRVGLLGTKIGVFPQWLNDGTRVLCTLLHIQDNHVISTVSPEDWFSKSIIGKRKAFNRYGPMWKVTVGAINADPRRFTTQYRRAFDSISVPCKLKLGSFLVTEDAILSAGTKLDVRHFNVGQYITATGKTIDWGFQGGVHRWGMKGQPKHGTTKSHRRIGSVGGVGDARIWPSKRMPGHMGYEWRTISGLHVLRINPDEQVMYIKGSVPGEVGDVLLIKDCIQPSKLSPNVPFPTFEEAVKKDNNQPFIIGSNDIFHESVFKMNQPSIMYTMDSEVKAGTRDRTKAKIAKVKK</sequence>
<dbReference type="Proteomes" id="UP000035680">
    <property type="component" value="Unassembled WGS sequence"/>
</dbReference>
<dbReference type="InterPro" id="IPR000597">
    <property type="entry name" value="Ribosomal_uL3"/>
</dbReference>
<dbReference type="AlphaFoldDB" id="A0A0K0G108"/>
<reference evidence="7" key="2">
    <citation type="submission" date="2015-08" db="UniProtKB">
        <authorList>
            <consortium name="WormBaseParasite"/>
        </authorList>
    </citation>
    <scope>IDENTIFICATION</scope>
</reference>
<dbReference type="PANTHER" id="PTHR11229">
    <property type="entry name" value="50S RIBOSOMAL PROTEIN L3"/>
    <property type="match status" value="1"/>
</dbReference>
<dbReference type="Pfam" id="PF00297">
    <property type="entry name" value="Ribosomal_L3"/>
    <property type="match status" value="1"/>
</dbReference>
<dbReference type="FunFam" id="2.40.30.10:FF:000169">
    <property type="entry name" value="50S ribosomal protein L3"/>
    <property type="match status" value="1"/>
</dbReference>
<comment type="similarity">
    <text evidence="1">Belongs to the universal ribosomal protein uL3 family.</text>
</comment>